<name>A0A6A5WU80_9PLEO</name>
<evidence type="ECO:0000256" key="1">
    <source>
        <dbReference type="ARBA" id="ARBA00004141"/>
    </source>
</evidence>
<reference evidence="10" key="1">
    <citation type="journal article" date="2020" name="Stud. Mycol.">
        <title>101 Dothideomycetes genomes: a test case for predicting lifestyles and emergence of pathogens.</title>
        <authorList>
            <person name="Haridas S."/>
            <person name="Albert R."/>
            <person name="Binder M."/>
            <person name="Bloem J."/>
            <person name="Labutti K."/>
            <person name="Salamov A."/>
            <person name="Andreopoulos B."/>
            <person name="Baker S."/>
            <person name="Barry K."/>
            <person name="Bills G."/>
            <person name="Bluhm B."/>
            <person name="Cannon C."/>
            <person name="Castanera R."/>
            <person name="Culley D."/>
            <person name="Daum C."/>
            <person name="Ezra D."/>
            <person name="Gonzalez J."/>
            <person name="Henrissat B."/>
            <person name="Kuo A."/>
            <person name="Liang C."/>
            <person name="Lipzen A."/>
            <person name="Lutzoni F."/>
            <person name="Magnuson J."/>
            <person name="Mondo S."/>
            <person name="Nolan M."/>
            <person name="Ohm R."/>
            <person name="Pangilinan J."/>
            <person name="Park H.-J."/>
            <person name="Ramirez L."/>
            <person name="Alfaro M."/>
            <person name="Sun H."/>
            <person name="Tritt A."/>
            <person name="Yoshinaga Y."/>
            <person name="Zwiers L.-H."/>
            <person name="Turgeon B."/>
            <person name="Goodwin S."/>
            <person name="Spatafora J."/>
            <person name="Crous P."/>
            <person name="Grigoriev I."/>
        </authorList>
    </citation>
    <scope>NUCLEOTIDE SEQUENCE</scope>
    <source>
        <strain evidence="10">CBS 123094</strain>
    </source>
</reference>
<feature type="transmembrane region" description="Helical" evidence="6">
    <location>
        <begin position="691"/>
        <end position="710"/>
    </location>
</feature>
<dbReference type="Pfam" id="PF10334">
    <property type="entry name" value="BRE4"/>
    <property type="match status" value="1"/>
</dbReference>
<protein>
    <recommendedName>
        <fullName evidence="12">ER transporter 6TM N-terminal domain-containing protein</fullName>
    </recommendedName>
</protein>
<feature type="transmembrane region" description="Helical" evidence="6">
    <location>
        <begin position="668"/>
        <end position="684"/>
    </location>
</feature>
<feature type="transmembrane region" description="Helical" evidence="6">
    <location>
        <begin position="716"/>
        <end position="732"/>
    </location>
</feature>
<feature type="transmembrane region" description="Helical" evidence="6">
    <location>
        <begin position="67"/>
        <end position="87"/>
    </location>
</feature>
<feature type="transmembrane region" description="Helical" evidence="6">
    <location>
        <begin position="739"/>
        <end position="758"/>
    </location>
</feature>
<dbReference type="OrthoDB" id="2274698at2759"/>
<feature type="compositionally biased region" description="Gly residues" evidence="5">
    <location>
        <begin position="32"/>
        <end position="43"/>
    </location>
</feature>
<keyword evidence="4 6" id="KW-0472">Membrane</keyword>
<evidence type="ECO:0000256" key="6">
    <source>
        <dbReference type="SAM" id="Phobius"/>
    </source>
</evidence>
<feature type="transmembrane region" description="Helical" evidence="6">
    <location>
        <begin position="778"/>
        <end position="802"/>
    </location>
</feature>
<keyword evidence="3 6" id="KW-1133">Transmembrane helix</keyword>
<dbReference type="Proteomes" id="UP000799779">
    <property type="component" value="Unassembled WGS sequence"/>
</dbReference>
<dbReference type="InterPro" id="IPR018823">
    <property type="entry name" value="ArAE_2_N"/>
</dbReference>
<evidence type="ECO:0000256" key="3">
    <source>
        <dbReference type="ARBA" id="ARBA00022989"/>
    </source>
</evidence>
<evidence type="ECO:0000256" key="5">
    <source>
        <dbReference type="SAM" id="MobiDB-lite"/>
    </source>
</evidence>
<keyword evidence="2 6" id="KW-0812">Transmembrane</keyword>
<dbReference type="Pfam" id="PF10337">
    <property type="entry name" value="ArAE_2_N"/>
    <property type="match status" value="1"/>
</dbReference>
<comment type="subcellular location">
    <subcellularLocation>
        <location evidence="1">Membrane</location>
        <topology evidence="1">Multi-pass membrane protein</topology>
    </subcellularLocation>
</comment>
<feature type="domain" description="DUF2421" evidence="7">
    <location>
        <begin position="803"/>
        <end position="1034"/>
    </location>
</feature>
<dbReference type="PANTHER" id="PTHR37994">
    <property type="entry name" value="ARAE_2_N DOMAIN-CONTAINING PROTEIN-RELATED"/>
    <property type="match status" value="1"/>
</dbReference>
<evidence type="ECO:0000313" key="11">
    <source>
        <dbReference type="Proteomes" id="UP000799779"/>
    </source>
</evidence>
<organism evidence="10 11">
    <name type="scientific">Amniculicola lignicola CBS 123094</name>
    <dbReference type="NCBI Taxonomy" id="1392246"/>
    <lineage>
        <taxon>Eukaryota</taxon>
        <taxon>Fungi</taxon>
        <taxon>Dikarya</taxon>
        <taxon>Ascomycota</taxon>
        <taxon>Pezizomycotina</taxon>
        <taxon>Dothideomycetes</taxon>
        <taxon>Pleosporomycetidae</taxon>
        <taxon>Pleosporales</taxon>
        <taxon>Amniculicolaceae</taxon>
        <taxon>Amniculicola</taxon>
    </lineage>
</organism>
<evidence type="ECO:0000259" key="7">
    <source>
        <dbReference type="Pfam" id="PF10334"/>
    </source>
</evidence>
<accession>A0A6A5WU80</accession>
<feature type="transmembrane region" description="Helical" evidence="6">
    <location>
        <begin position="127"/>
        <end position="145"/>
    </location>
</feature>
<feature type="transmembrane region" description="Helical" evidence="6">
    <location>
        <begin position="190"/>
        <end position="212"/>
    </location>
</feature>
<evidence type="ECO:0000259" key="9">
    <source>
        <dbReference type="Pfam" id="PF13515"/>
    </source>
</evidence>
<evidence type="ECO:0000256" key="4">
    <source>
        <dbReference type="ARBA" id="ARBA00023136"/>
    </source>
</evidence>
<feature type="domain" description="Integral membrane bound transporter" evidence="9">
    <location>
        <begin position="652"/>
        <end position="799"/>
    </location>
</feature>
<gene>
    <name evidence="10" type="ORF">P154DRAFT_55930</name>
</gene>
<dbReference type="EMBL" id="ML977568">
    <property type="protein sequence ID" value="KAF2004289.1"/>
    <property type="molecule type" value="Genomic_DNA"/>
</dbReference>
<dbReference type="GO" id="GO:0016020">
    <property type="term" value="C:membrane"/>
    <property type="evidence" value="ECO:0007669"/>
    <property type="project" value="UniProtKB-SubCell"/>
</dbReference>
<feature type="transmembrane region" description="Helical" evidence="6">
    <location>
        <begin position="639"/>
        <end position="656"/>
    </location>
</feature>
<feature type="region of interest" description="Disordered" evidence="5">
    <location>
        <begin position="1"/>
        <end position="43"/>
    </location>
</feature>
<feature type="compositionally biased region" description="Polar residues" evidence="5">
    <location>
        <begin position="1"/>
        <end position="10"/>
    </location>
</feature>
<feature type="transmembrane region" description="Helical" evidence="6">
    <location>
        <begin position="224"/>
        <end position="243"/>
    </location>
</feature>
<evidence type="ECO:0000259" key="8">
    <source>
        <dbReference type="Pfam" id="PF10337"/>
    </source>
</evidence>
<evidence type="ECO:0008006" key="12">
    <source>
        <dbReference type="Google" id="ProtNLM"/>
    </source>
</evidence>
<keyword evidence="11" id="KW-1185">Reference proteome</keyword>
<evidence type="ECO:0000256" key="2">
    <source>
        <dbReference type="ARBA" id="ARBA00022692"/>
    </source>
</evidence>
<proteinExistence type="predicted"/>
<feature type="transmembrane region" description="Helical" evidence="6">
    <location>
        <begin position="99"/>
        <end position="115"/>
    </location>
</feature>
<evidence type="ECO:0000313" key="10">
    <source>
        <dbReference type="EMBL" id="KAF2004289.1"/>
    </source>
</evidence>
<dbReference type="PANTHER" id="PTHR37994:SF4">
    <property type="entry name" value="ER TRANSPORTER 6TM N-TERMINAL DOMAIN-CONTAINING PROTEIN-RELATED"/>
    <property type="match status" value="1"/>
</dbReference>
<feature type="domain" description="Putative ER transporter 6TM N-terminal" evidence="8">
    <location>
        <begin position="161"/>
        <end position="428"/>
    </location>
</feature>
<sequence length="1063" mass="118425">MAELVTASTESRPDGDGSATKLKNPNAHKDGNGGAGSAQGGGAKKLEGEKKKMFNLGTLWKKMDLDLVTVLMMMKAALPPAIGLAMYEANDVAKTYTTLGYLIAIIAILGFCIMPRAKFLQTMTMNVISACLGSAVAMLMTWSGVQARLNTTPAGAPPDPYNSSQSAVCGVFLFFYIWLINTVKAKFPQMAFPTIIFAIFINVAAVYGPLFQTTAQVEDFVRRLLISFLTGLGLATGVSLFIIPVTCRKVVVKGVTGYVMLLRKALQAHKSYLASLERADMFGQITPAKDNKNSKSKSTPEVEALTTLTTAFTQLHGKLAGDLPFAKREFAYGKLTPEDFEGIFKHLRGIMIPLIGLSSLVDLFDRQAELNHWDGYRDSEHPDPEVERRQEKAVEDWNHIMESVHEPFANILQVMDEGLEHVLLRFQFIKPPKKKKESKGTDPEAKGELVKPGDSGFANYLETQCDIFYQGKESTLRQWMQSKGLKVKDDLLHDPKYHPVDSVPTEGKLKPASNHPPYEKQLYTILYIVYLLHSVSKAVLEFVKFADQRDQAVAKKSFITPGRRRMKKWVANVFQQQDSNHEDEMTVAGLDKNNVIVYMGEAYKERKDPEHLPPTNMWEKFGNFMRGSSKFLRSSESSFGFRCACATMSIAIIAFLRDTQKFFIEQRIVWAMIMVAISMTPTAGTSIFTFLLRIFGTVVAMVAAFLVWYIPDQRTAGIIVFLWVFVALGFYIPLKKPSLVILGLLSCVTTTMIIGYELEVRKIGIDLATSNGQPYYPIYLLGPYRLATVVGGLAVAMLWTLFPFPITEHSALRQKLGGALYLSANFYSIVHETVLARIRGDEGDPTDPASPAALLEKSRNKVFAKEMLILQALRTHSDMVGWEFPLGGKFPRAQYDEIIKLLSNIVSYTALLGYASSTFSHPYFSDEQDPSQAQWFKDFRKIVVSANVTSHEVTSMLSLLSSSITTGQPLPPYLKSPQSYKLAERLEAVDRDILSLRHIAEPEYAAFAVVQISTRCIVMDIEKLLKAVKTLVGEMDFSFHIVSTQNSSAETLAKTPSHRSKQE</sequence>
<dbReference type="InterPro" id="IPR018820">
    <property type="entry name" value="BRE4-related_DUF2421"/>
</dbReference>
<dbReference type="AlphaFoldDB" id="A0A6A5WU80"/>
<dbReference type="Pfam" id="PF13515">
    <property type="entry name" value="FUSC_2"/>
    <property type="match status" value="1"/>
</dbReference>
<dbReference type="InterPro" id="IPR049453">
    <property type="entry name" value="Memb_transporter_dom"/>
</dbReference>